<feature type="transmembrane region" description="Helical" evidence="1">
    <location>
        <begin position="111"/>
        <end position="133"/>
    </location>
</feature>
<evidence type="ECO:0000313" key="4">
    <source>
        <dbReference type="EMBL" id="GFP30206.1"/>
    </source>
</evidence>
<evidence type="ECO:0000313" key="8">
    <source>
        <dbReference type="Proteomes" id="UP000574717"/>
    </source>
</evidence>
<dbReference type="Proteomes" id="UP000574717">
    <property type="component" value="Unassembled WGS sequence"/>
</dbReference>
<dbReference type="EMBL" id="BLRW01000137">
    <property type="protein sequence ID" value="GFP23567.1"/>
    <property type="molecule type" value="Genomic_DNA"/>
</dbReference>
<evidence type="ECO:0000313" key="5">
    <source>
        <dbReference type="EMBL" id="GFP35764.1"/>
    </source>
</evidence>
<dbReference type="EMBL" id="BLSD01000047">
    <property type="protein sequence ID" value="GFP39357.1"/>
    <property type="molecule type" value="Genomic_DNA"/>
</dbReference>
<sequence>MYCVNHPHVETEVSCGRCGDPLCTRCMVFTPVGVRCRTCTAHKKSALRRITSRQYLRGLGSGLGAAFISGLLVGQLQLIFPFTFLFLYLATGWAVGEAVSRGAYRQRGTGLMVVAGLCAFLAYLIAGSVSIAGRLGLFFLIENPFIGLMTFSLLGWIFAAIGIGLAAYRLKE</sequence>
<dbReference type="Proteomes" id="UP000576480">
    <property type="component" value="Unassembled WGS sequence"/>
</dbReference>
<dbReference type="Proteomes" id="UP000585609">
    <property type="component" value="Unassembled WGS sequence"/>
</dbReference>
<dbReference type="EMBL" id="BLSB01000206">
    <property type="protein sequence ID" value="GFP35764.1"/>
    <property type="molecule type" value="Genomic_DNA"/>
</dbReference>
<organism evidence="5 9">
    <name type="scientific">Candidatus Hakubella thermalkaliphila</name>
    <dbReference type="NCBI Taxonomy" id="2754717"/>
    <lineage>
        <taxon>Bacteria</taxon>
        <taxon>Bacillati</taxon>
        <taxon>Actinomycetota</taxon>
        <taxon>Actinomycetota incertae sedis</taxon>
        <taxon>Candidatus Hakubellales</taxon>
        <taxon>Candidatus Hakubellaceae</taxon>
        <taxon>Candidatus Hakubella</taxon>
    </lineage>
</organism>
<evidence type="ECO:0000313" key="6">
    <source>
        <dbReference type="EMBL" id="GFP39357.1"/>
    </source>
</evidence>
<accession>A0A6V8PV49</accession>
<comment type="caution">
    <text evidence="5">The sequence shown here is derived from an EMBL/GenBank/DDBJ whole genome shotgun (WGS) entry which is preliminary data.</text>
</comment>
<dbReference type="Proteomes" id="UP000588083">
    <property type="component" value="Unassembled WGS sequence"/>
</dbReference>
<keyword evidence="1" id="KW-1133">Transmembrane helix</keyword>
<feature type="transmembrane region" description="Helical" evidence="1">
    <location>
        <begin position="79"/>
        <end position="99"/>
    </location>
</feature>
<evidence type="ECO:0000313" key="10">
    <source>
        <dbReference type="Proteomes" id="UP000585609"/>
    </source>
</evidence>
<dbReference type="AlphaFoldDB" id="A0A6V8PV49"/>
<dbReference type="RefSeq" id="WP_176230274.1">
    <property type="nucleotide sequence ID" value="NZ_BLRU01000207.1"/>
</dbReference>
<evidence type="ECO:0000313" key="7">
    <source>
        <dbReference type="Proteomes" id="UP000569018"/>
    </source>
</evidence>
<evidence type="ECO:0000313" key="2">
    <source>
        <dbReference type="EMBL" id="GFP19999.1"/>
    </source>
</evidence>
<name>A0A6V8PV49_9ACTN</name>
<gene>
    <name evidence="2" type="ORF">HKBW3S03_01503</name>
    <name evidence="3" type="ORF">HKBW3S09_01032</name>
    <name evidence="4" type="ORF">HKBW3S34_01126</name>
    <name evidence="5" type="ORF">HKBW3S43_01553</name>
    <name evidence="6" type="ORF">HKBW3S47_01056</name>
</gene>
<reference evidence="7 8" key="1">
    <citation type="journal article" date="2020" name="Front. Microbiol.">
        <title>Single-cell genomics of novel Actinobacteria with the Wood-Ljungdahl pathway discovered in a serpentinizing system.</title>
        <authorList>
            <person name="Merino N."/>
            <person name="Kawai M."/>
            <person name="Boyd E.S."/>
            <person name="Colman D.R."/>
            <person name="McGlynn S.E."/>
            <person name="Nealson K.H."/>
            <person name="Kurokawa K."/>
            <person name="Hongoh Y."/>
        </authorList>
    </citation>
    <scope>NUCLEOTIDE SEQUENCE [LARGE SCALE GENOMIC DNA]</scope>
    <source>
        <strain evidence="2 8">S03</strain>
        <strain evidence="3 10">S09_30</strain>
        <strain evidence="4 11">S34</strain>
        <strain evidence="5 9">S43</strain>
        <strain evidence="6 7">S47</strain>
    </source>
</reference>
<feature type="transmembrane region" description="Helical" evidence="1">
    <location>
        <begin position="55"/>
        <end position="73"/>
    </location>
</feature>
<dbReference type="EMBL" id="BLRZ01000048">
    <property type="protein sequence ID" value="GFP30206.1"/>
    <property type="molecule type" value="Genomic_DNA"/>
</dbReference>
<feature type="transmembrane region" description="Helical" evidence="1">
    <location>
        <begin position="145"/>
        <end position="168"/>
    </location>
</feature>
<evidence type="ECO:0000313" key="9">
    <source>
        <dbReference type="Proteomes" id="UP000576480"/>
    </source>
</evidence>
<keyword evidence="1" id="KW-0472">Membrane</keyword>
<evidence type="ECO:0000313" key="3">
    <source>
        <dbReference type="EMBL" id="GFP23567.1"/>
    </source>
</evidence>
<evidence type="ECO:0000256" key="1">
    <source>
        <dbReference type="SAM" id="Phobius"/>
    </source>
</evidence>
<dbReference type="Proteomes" id="UP000569018">
    <property type="component" value="Unassembled WGS sequence"/>
</dbReference>
<keyword evidence="11" id="KW-1185">Reference proteome</keyword>
<protein>
    <recommendedName>
        <fullName evidence="12">B box-type domain-containing protein</fullName>
    </recommendedName>
</protein>
<keyword evidence="1" id="KW-0812">Transmembrane</keyword>
<proteinExistence type="predicted"/>
<dbReference type="EMBL" id="BLRU01000207">
    <property type="protein sequence ID" value="GFP19999.1"/>
    <property type="molecule type" value="Genomic_DNA"/>
</dbReference>
<evidence type="ECO:0000313" key="11">
    <source>
        <dbReference type="Proteomes" id="UP000588083"/>
    </source>
</evidence>
<evidence type="ECO:0008006" key="12">
    <source>
        <dbReference type="Google" id="ProtNLM"/>
    </source>
</evidence>